<reference evidence="2" key="1">
    <citation type="journal article" date="2020" name="Stud. Mycol.">
        <title>101 Dothideomycetes genomes: a test case for predicting lifestyles and emergence of pathogens.</title>
        <authorList>
            <person name="Haridas S."/>
            <person name="Albert R."/>
            <person name="Binder M."/>
            <person name="Bloem J."/>
            <person name="Labutti K."/>
            <person name="Salamov A."/>
            <person name="Andreopoulos B."/>
            <person name="Baker S."/>
            <person name="Barry K."/>
            <person name="Bills G."/>
            <person name="Bluhm B."/>
            <person name="Cannon C."/>
            <person name="Castanera R."/>
            <person name="Culley D."/>
            <person name="Daum C."/>
            <person name="Ezra D."/>
            <person name="Gonzalez J."/>
            <person name="Henrissat B."/>
            <person name="Kuo A."/>
            <person name="Liang C."/>
            <person name="Lipzen A."/>
            <person name="Lutzoni F."/>
            <person name="Magnuson J."/>
            <person name="Mondo S."/>
            <person name="Nolan M."/>
            <person name="Ohm R."/>
            <person name="Pangilinan J."/>
            <person name="Park H.-J."/>
            <person name="Ramirez L."/>
            <person name="Alfaro M."/>
            <person name="Sun H."/>
            <person name="Tritt A."/>
            <person name="Yoshinaga Y."/>
            <person name="Zwiers L.-H."/>
            <person name="Turgeon B."/>
            <person name="Goodwin S."/>
            <person name="Spatafora J."/>
            <person name="Crous P."/>
            <person name="Grigoriev I."/>
        </authorList>
    </citation>
    <scope>NUCLEOTIDE SEQUENCE</scope>
    <source>
        <strain evidence="2">ATCC 36951</strain>
    </source>
</reference>
<feature type="region of interest" description="Disordered" evidence="1">
    <location>
        <begin position="293"/>
        <end position="423"/>
    </location>
</feature>
<feature type="region of interest" description="Disordered" evidence="1">
    <location>
        <begin position="95"/>
        <end position="151"/>
    </location>
</feature>
<dbReference type="AlphaFoldDB" id="A0A6A6BYY3"/>
<dbReference type="RefSeq" id="XP_033660804.1">
    <property type="nucleotide sequence ID" value="XM_033809514.1"/>
</dbReference>
<proteinExistence type="predicted"/>
<feature type="compositionally biased region" description="Basic and acidic residues" evidence="1">
    <location>
        <begin position="394"/>
        <end position="406"/>
    </location>
</feature>
<dbReference type="Proteomes" id="UP000799537">
    <property type="component" value="Unassembled WGS sequence"/>
</dbReference>
<evidence type="ECO:0000313" key="2">
    <source>
        <dbReference type="EMBL" id="KAF2159915.1"/>
    </source>
</evidence>
<dbReference type="EMBL" id="ML993631">
    <property type="protein sequence ID" value="KAF2159915.1"/>
    <property type="molecule type" value="Genomic_DNA"/>
</dbReference>
<dbReference type="GeneID" id="54562786"/>
<feature type="compositionally biased region" description="Low complexity" evidence="1">
    <location>
        <begin position="124"/>
        <end position="139"/>
    </location>
</feature>
<evidence type="ECO:0000313" key="3">
    <source>
        <dbReference type="Proteomes" id="UP000799537"/>
    </source>
</evidence>
<dbReference type="OrthoDB" id="4174112at2759"/>
<keyword evidence="3" id="KW-1185">Reference proteome</keyword>
<sequence>MFTTDEPLELRGRKFSIDRIGRRRVTDGIELFEVHWSKTEVPRCLITRNKSGSAIVRCDGKECEVLSHTQLQKQPDELRLVDWKPSWLSREELQHLGHEPEPSDRKDEDGTPSPRKRRKRVAVQEESSADSSTAQSSPSRPEASGLRQAKVKKMRFQPKIGKAYTHGIRKLLRQCDFGSLQELVEKPTKNEIVFRDRFVEKGSFFNALERKCRHGAMLQLVGAAQLRECAYCSRGNGPFDRCVVLPGLNMSACGNCVYGGVGKKCNYHVKTYAVDGPWSPRKATPCDQVLDETDTVGALPDPPRPRSKSQRARTSGMRTSKHIEDDKSDSDVSECAVSEQLPLKYRSPAEQETPRPGKLKKRKREVAGVVIGRDFQPAAEPQASSSRPATTARANREEPTEPREGTHPTTSSPHTSDWRTTNYLTPGFRHEGCPGAPSPCQHFLAGCQSPESEVQAVERGRIFKRGEASPEEVRWLIRRSDCSMTELMSRAWLHRLGQRKQSPLPKGCTKESFLSQWHPGKISRAAALFGTGRSHA</sequence>
<accession>A0A6A6BYY3</accession>
<organism evidence="2 3">
    <name type="scientific">Zasmidium cellare ATCC 36951</name>
    <dbReference type="NCBI Taxonomy" id="1080233"/>
    <lineage>
        <taxon>Eukaryota</taxon>
        <taxon>Fungi</taxon>
        <taxon>Dikarya</taxon>
        <taxon>Ascomycota</taxon>
        <taxon>Pezizomycotina</taxon>
        <taxon>Dothideomycetes</taxon>
        <taxon>Dothideomycetidae</taxon>
        <taxon>Mycosphaerellales</taxon>
        <taxon>Mycosphaerellaceae</taxon>
        <taxon>Zasmidium</taxon>
    </lineage>
</organism>
<protein>
    <submittedName>
        <fullName evidence="2">Uncharacterized protein</fullName>
    </submittedName>
</protein>
<dbReference type="InterPro" id="IPR022190">
    <property type="entry name" value="DUF3716"/>
</dbReference>
<name>A0A6A6BYY3_ZASCE</name>
<evidence type="ECO:0000256" key="1">
    <source>
        <dbReference type="SAM" id="MobiDB-lite"/>
    </source>
</evidence>
<dbReference type="Pfam" id="PF12511">
    <property type="entry name" value="DUF3716"/>
    <property type="match status" value="1"/>
</dbReference>
<gene>
    <name evidence="2" type="ORF">M409DRAFT_29524</name>
</gene>
<feature type="compositionally biased region" description="Low complexity" evidence="1">
    <location>
        <begin position="383"/>
        <end position="393"/>
    </location>
</feature>
<feature type="compositionally biased region" description="Basic and acidic residues" evidence="1">
    <location>
        <begin position="95"/>
        <end position="109"/>
    </location>
</feature>